<sequence length="43" mass="4675">MDHMRSEAVPQCRTPASAPPGGALRLSGSERRKAWKPGADRSR</sequence>
<dbReference type="EMBL" id="CP163440">
    <property type="protein sequence ID" value="XDQ68158.1"/>
    <property type="molecule type" value="Genomic_DNA"/>
</dbReference>
<protein>
    <submittedName>
        <fullName evidence="2">Uncharacterized protein</fullName>
    </submittedName>
</protein>
<feature type="region of interest" description="Disordered" evidence="1">
    <location>
        <begin position="1"/>
        <end position="43"/>
    </location>
</feature>
<evidence type="ECO:0000313" key="2">
    <source>
        <dbReference type="EMBL" id="XDQ68158.1"/>
    </source>
</evidence>
<dbReference type="RefSeq" id="WP_369264986.1">
    <property type="nucleotide sequence ID" value="NZ_CP163440.1"/>
</dbReference>
<reference evidence="2" key="1">
    <citation type="submission" date="2024-07" db="EMBL/GenBank/DDBJ databases">
        <authorList>
            <person name="Yu S.T."/>
        </authorList>
    </citation>
    <scope>NUCLEOTIDE SEQUENCE</scope>
    <source>
        <strain evidence="2">R35</strain>
    </source>
</reference>
<dbReference type="AlphaFoldDB" id="A0AB39SL55"/>
<feature type="compositionally biased region" description="Basic and acidic residues" evidence="1">
    <location>
        <begin position="28"/>
        <end position="43"/>
    </location>
</feature>
<evidence type="ECO:0000256" key="1">
    <source>
        <dbReference type="SAM" id="MobiDB-lite"/>
    </source>
</evidence>
<accession>A0AB39SL55</accession>
<organism evidence="2">
    <name type="scientific">Streptomyces sp. R35</name>
    <dbReference type="NCBI Taxonomy" id="3238630"/>
    <lineage>
        <taxon>Bacteria</taxon>
        <taxon>Bacillati</taxon>
        <taxon>Actinomycetota</taxon>
        <taxon>Actinomycetes</taxon>
        <taxon>Kitasatosporales</taxon>
        <taxon>Streptomycetaceae</taxon>
        <taxon>Streptomyces</taxon>
    </lineage>
</organism>
<name>A0AB39SL55_9ACTN</name>
<proteinExistence type="predicted"/>
<gene>
    <name evidence="2" type="ORF">AB5J50_49030</name>
</gene>